<keyword evidence="3" id="KW-1185">Reference proteome</keyword>
<proteinExistence type="predicted"/>
<dbReference type="InterPro" id="IPR000073">
    <property type="entry name" value="AB_hydrolase_1"/>
</dbReference>
<gene>
    <name evidence="2" type="ORF">Q2T52_07840</name>
</gene>
<protein>
    <submittedName>
        <fullName evidence="2">Alpha/beta hydrolase</fullName>
    </submittedName>
</protein>
<accession>A0ABT8SV33</accession>
<evidence type="ECO:0000313" key="3">
    <source>
        <dbReference type="Proteomes" id="UP001169006"/>
    </source>
</evidence>
<dbReference type="Gene3D" id="3.40.50.1820">
    <property type="entry name" value="alpha/beta hydrolase"/>
    <property type="match status" value="1"/>
</dbReference>
<comment type="caution">
    <text evidence="2">The sequence shown here is derived from an EMBL/GenBank/DDBJ whole genome shotgun (WGS) entry which is preliminary data.</text>
</comment>
<dbReference type="GO" id="GO:0016787">
    <property type="term" value="F:hydrolase activity"/>
    <property type="evidence" value="ECO:0007669"/>
    <property type="project" value="UniProtKB-KW"/>
</dbReference>
<organism evidence="2 3">
    <name type="scientific">Rhizobium oryzicola</name>
    <dbReference type="NCBI Taxonomy" id="1232668"/>
    <lineage>
        <taxon>Bacteria</taxon>
        <taxon>Pseudomonadati</taxon>
        <taxon>Pseudomonadota</taxon>
        <taxon>Alphaproteobacteria</taxon>
        <taxon>Hyphomicrobiales</taxon>
        <taxon>Rhizobiaceae</taxon>
        <taxon>Rhizobium/Agrobacterium group</taxon>
        <taxon>Rhizobium</taxon>
    </lineage>
</organism>
<dbReference type="Proteomes" id="UP001169006">
    <property type="component" value="Unassembled WGS sequence"/>
</dbReference>
<reference evidence="2" key="1">
    <citation type="journal article" date="2015" name="Int. J. Syst. Evol. Microbiol.">
        <title>Rhizobium oryzicola sp. nov., potential plant-growth-promoting endophytic bacteria isolated from rice roots.</title>
        <authorList>
            <person name="Zhang X.X."/>
            <person name="Gao J.S."/>
            <person name="Cao Y.H."/>
            <person name="Sheirdil R.A."/>
            <person name="Wang X.C."/>
            <person name="Zhang L."/>
        </authorList>
    </citation>
    <scope>NUCLEOTIDE SEQUENCE</scope>
    <source>
        <strain evidence="2">05753</strain>
    </source>
</reference>
<dbReference type="InterPro" id="IPR029058">
    <property type="entry name" value="AB_hydrolase_fold"/>
</dbReference>
<dbReference type="EMBL" id="JAUKWQ010000002">
    <property type="protein sequence ID" value="MDO1582004.1"/>
    <property type="molecule type" value="Genomic_DNA"/>
</dbReference>
<reference evidence="2" key="2">
    <citation type="submission" date="2023-07" db="EMBL/GenBank/DDBJ databases">
        <authorList>
            <person name="Sun H."/>
        </authorList>
    </citation>
    <scope>NUCLEOTIDE SEQUENCE</scope>
    <source>
        <strain evidence="2">05753</strain>
    </source>
</reference>
<dbReference type="Pfam" id="PF00561">
    <property type="entry name" value="Abhydrolase_1"/>
    <property type="match status" value="1"/>
</dbReference>
<dbReference type="PRINTS" id="PR00111">
    <property type="entry name" value="ABHYDROLASE"/>
</dbReference>
<evidence type="ECO:0000313" key="2">
    <source>
        <dbReference type="EMBL" id="MDO1582004.1"/>
    </source>
</evidence>
<sequence length="326" mass="35484">MFGVAFGFTAWKARAIEKQFPNIGTLTDVGGYRMNALHIPAGPAADLPPLVFIHGASGNLRDQEATFLRPLMGRAEMLFVDRPGHGYSERGGPENAFPDGQAAAIAKLMSAYGIEKAIIVAHSFGGAIAASFALFHPDRTLGTVFLSPATHPWPGGIDWHYRLTSTPVIGWLFSHTLVMPAGLTMLDGATQSVFSPNKRRERYVDEGAPALVLRPDTFRYNAEDVANLLDYVTRISPRYTEIKTPAIIITGNQDKIVLANIHSVGLKHDIRNSELIWVKGLGHKPDYVATDLAIAAIEKLAGHDRDLEGLARLVEARLARADTGDR</sequence>
<name>A0ABT8SV33_9HYPH</name>
<dbReference type="InterPro" id="IPR050266">
    <property type="entry name" value="AB_hydrolase_sf"/>
</dbReference>
<keyword evidence="2" id="KW-0378">Hydrolase</keyword>
<dbReference type="PANTHER" id="PTHR43798">
    <property type="entry name" value="MONOACYLGLYCEROL LIPASE"/>
    <property type="match status" value="1"/>
</dbReference>
<feature type="domain" description="AB hydrolase-1" evidence="1">
    <location>
        <begin position="48"/>
        <end position="159"/>
    </location>
</feature>
<dbReference type="SUPFAM" id="SSF53474">
    <property type="entry name" value="alpha/beta-Hydrolases"/>
    <property type="match status" value="1"/>
</dbReference>
<evidence type="ECO:0000259" key="1">
    <source>
        <dbReference type="Pfam" id="PF00561"/>
    </source>
</evidence>